<reference evidence="1" key="2">
    <citation type="submission" date="2022-01" db="EMBL/GenBank/DDBJ databases">
        <authorList>
            <person name="Yamashiro T."/>
            <person name="Shiraishi A."/>
            <person name="Satake H."/>
            <person name="Nakayama K."/>
        </authorList>
    </citation>
    <scope>NUCLEOTIDE SEQUENCE</scope>
</reference>
<organism evidence="1 2">
    <name type="scientific">Tanacetum coccineum</name>
    <dbReference type="NCBI Taxonomy" id="301880"/>
    <lineage>
        <taxon>Eukaryota</taxon>
        <taxon>Viridiplantae</taxon>
        <taxon>Streptophyta</taxon>
        <taxon>Embryophyta</taxon>
        <taxon>Tracheophyta</taxon>
        <taxon>Spermatophyta</taxon>
        <taxon>Magnoliopsida</taxon>
        <taxon>eudicotyledons</taxon>
        <taxon>Gunneridae</taxon>
        <taxon>Pentapetalae</taxon>
        <taxon>asterids</taxon>
        <taxon>campanulids</taxon>
        <taxon>Asterales</taxon>
        <taxon>Asteraceae</taxon>
        <taxon>Asteroideae</taxon>
        <taxon>Anthemideae</taxon>
        <taxon>Anthemidinae</taxon>
        <taxon>Tanacetum</taxon>
    </lineage>
</organism>
<protein>
    <submittedName>
        <fullName evidence="1">UvrD-like helicase, ATP-binding domain, P-loop containing nucleoside triphosphate hydrolase</fullName>
    </submittedName>
</protein>
<proteinExistence type="predicted"/>
<evidence type="ECO:0000313" key="2">
    <source>
        <dbReference type="Proteomes" id="UP001151760"/>
    </source>
</evidence>
<reference evidence="1" key="1">
    <citation type="journal article" date="2022" name="Int. J. Mol. Sci.">
        <title>Draft Genome of Tanacetum Coccineum: Genomic Comparison of Closely Related Tanacetum-Family Plants.</title>
        <authorList>
            <person name="Yamashiro T."/>
            <person name="Shiraishi A."/>
            <person name="Nakayama K."/>
            <person name="Satake H."/>
        </authorList>
    </citation>
    <scope>NUCLEOTIDE SEQUENCE</scope>
</reference>
<gene>
    <name evidence="1" type="ORF">Tco_0953182</name>
</gene>
<dbReference type="PANTHER" id="PTHR21529:SF4">
    <property type="entry name" value="TPR AND ANKYRIN REPEAT-CONTAINING PROTEIN 1"/>
    <property type="match status" value="1"/>
</dbReference>
<evidence type="ECO:0000313" key="1">
    <source>
        <dbReference type="EMBL" id="GJT44467.1"/>
    </source>
</evidence>
<dbReference type="Proteomes" id="UP001151760">
    <property type="component" value="Unassembled WGS sequence"/>
</dbReference>
<dbReference type="EMBL" id="BQNB010015816">
    <property type="protein sequence ID" value="GJT44467.1"/>
    <property type="molecule type" value="Genomic_DNA"/>
</dbReference>
<name>A0ABQ5DZV8_9ASTR</name>
<comment type="caution">
    <text evidence="1">The sequence shown here is derived from an EMBL/GenBank/DDBJ whole genome shotgun (WGS) entry which is preliminary data.</text>
</comment>
<dbReference type="PANTHER" id="PTHR21529">
    <property type="entry name" value="MAMMARY TURMOR VIRUS RECEPTOR HOMOLOG 1, 2 MTVR1, 2"/>
    <property type="match status" value="1"/>
</dbReference>
<sequence length="182" mass="20343">MKSERGEFDLGDLVNDIHLRLKNGIYEGYQMDLVYIDEVQDLIDKLELEVSFIFGEAPVLLESGDDENAIVTIFGGSGSGSGEDIVGFGAEQVILVRDVQAKIEVCEFVRKNALVLTIVECKGLEFHRVGDTMWEKLSKAYGLRTSAYQIWGTNHEAFEGYLREAALMFKSIGKLKLSTTCY</sequence>
<dbReference type="InterPro" id="IPR039904">
    <property type="entry name" value="TRANK1"/>
</dbReference>
<keyword evidence="2" id="KW-1185">Reference proteome</keyword>
<accession>A0ABQ5DZV8</accession>